<keyword evidence="9" id="KW-1185">Reference proteome</keyword>
<evidence type="ECO:0000256" key="3">
    <source>
        <dbReference type="ARBA" id="ARBA00019696"/>
    </source>
</evidence>
<dbReference type="PANTHER" id="PTHR12691:SF10">
    <property type="entry name" value="MEDIATOR OF RNA POLYMERASE II TRANSCRIPTION SUBUNIT 23"/>
    <property type="match status" value="1"/>
</dbReference>
<evidence type="ECO:0000313" key="9">
    <source>
        <dbReference type="Proteomes" id="UP000186922"/>
    </source>
</evidence>
<evidence type="ECO:0000256" key="7">
    <source>
        <dbReference type="ARBA" id="ARBA00031961"/>
    </source>
</evidence>
<organism evidence="8 9">
    <name type="scientific">Ramazzottius varieornatus</name>
    <name type="common">Water bear</name>
    <name type="synonym">Tardigrade</name>
    <dbReference type="NCBI Taxonomy" id="947166"/>
    <lineage>
        <taxon>Eukaryota</taxon>
        <taxon>Metazoa</taxon>
        <taxon>Ecdysozoa</taxon>
        <taxon>Tardigrada</taxon>
        <taxon>Eutardigrada</taxon>
        <taxon>Parachela</taxon>
        <taxon>Hypsibioidea</taxon>
        <taxon>Ramazzottiidae</taxon>
        <taxon>Ramazzottius</taxon>
    </lineage>
</organism>
<evidence type="ECO:0000256" key="4">
    <source>
        <dbReference type="ARBA" id="ARBA00023015"/>
    </source>
</evidence>
<comment type="caution">
    <text evidence="8">The sequence shown here is derived from an EMBL/GenBank/DDBJ whole genome shotgun (WGS) entry which is preliminary data.</text>
</comment>
<proteinExistence type="inferred from homology"/>
<dbReference type="InterPro" id="IPR021629">
    <property type="entry name" value="Mediator_Med23"/>
</dbReference>
<keyword evidence="6" id="KW-0539">Nucleus</keyword>
<accession>A0A1D1W6S1</accession>
<dbReference type="GO" id="GO:0010628">
    <property type="term" value="P:positive regulation of gene expression"/>
    <property type="evidence" value="ECO:0007669"/>
    <property type="project" value="TreeGrafter"/>
</dbReference>
<evidence type="ECO:0000256" key="5">
    <source>
        <dbReference type="ARBA" id="ARBA00023163"/>
    </source>
</evidence>
<reference evidence="8 9" key="1">
    <citation type="journal article" date="2016" name="Nat. Commun.">
        <title>Extremotolerant tardigrade genome and improved radiotolerance of human cultured cells by tardigrade-unique protein.</title>
        <authorList>
            <person name="Hashimoto T."/>
            <person name="Horikawa D.D."/>
            <person name="Saito Y."/>
            <person name="Kuwahara H."/>
            <person name="Kozuka-Hata H."/>
            <person name="Shin-I T."/>
            <person name="Minakuchi Y."/>
            <person name="Ohishi K."/>
            <person name="Motoyama A."/>
            <person name="Aizu T."/>
            <person name="Enomoto A."/>
            <person name="Kondo K."/>
            <person name="Tanaka S."/>
            <person name="Hara Y."/>
            <person name="Koshikawa S."/>
            <person name="Sagara H."/>
            <person name="Miura T."/>
            <person name="Yokobori S."/>
            <person name="Miyagawa K."/>
            <person name="Suzuki Y."/>
            <person name="Kubo T."/>
            <person name="Oyama M."/>
            <person name="Kohara Y."/>
            <person name="Fujiyama A."/>
            <person name="Arakawa K."/>
            <person name="Katayama T."/>
            <person name="Toyoda A."/>
            <person name="Kunieda T."/>
        </authorList>
    </citation>
    <scope>NUCLEOTIDE SEQUENCE [LARGE SCALE GENOMIC DNA]</scope>
    <source>
        <strain evidence="8 9">YOKOZUNA-1</strain>
    </source>
</reference>
<dbReference type="OrthoDB" id="9982951at2759"/>
<gene>
    <name evidence="8" type="primary">RvY_17010-1</name>
    <name evidence="8" type="synonym">RvY_17010.1</name>
    <name evidence="8" type="ORF">RvY_17010</name>
</gene>
<protein>
    <recommendedName>
        <fullName evidence="3">Mediator of RNA polymerase II transcription subunit 23</fullName>
    </recommendedName>
    <alternativeName>
        <fullName evidence="7">Mediator complex subunit 23</fullName>
    </alternativeName>
</protein>
<sequence length="1382" mass="155515">MEPLTEQAVYSMIRSLDRYDSLVSLSPYAVKEQFNDPLHELAGRFPSLFDRSMSLELQEKLIQLLLSYISSPLNNHRLCSELFNAMVEAATHSSRDTSMRSYGIRLMLSSVQLRRESSPPSPKPPHHTFLVQLLGLLDVQATCEIIREVKARSEKLQRDRKRRQLSASSSLQAVQSFFGLLLCETSSSIPCSVLVKELQNLSPSKEYFQAFVSPFTSFVTRSQLLVNFLSISNRRWLFPVVGYSLVNGSLWNLDRKTLEFSAPSGISFASKSADNAENILQYLIEQAHSRHTYQLLLGISKQGSTMERTSEGLEDQLVAVMLKSMPVTDEKVAFPKWRKISSHLTTMGAPGFVNFRTLVGKLEESISSFSPSEVETGRYYLLWSIYQFVSVQTNIRCSELVPCLSLVSLLFPEAHPLPVPDLTSSGGVVRLGPAYTWSHLVRRARDEEVAVPWNTPLALSHMLDFVLRSTDKAVQALTPAVLNTPEHAAAVNCFVNLPPLRDNQIRVSKMDYADKMANSLLEPMLDSSFPSASQQLPSPTVMAAGNVPVFNALLPLSMDILDVLSCHVRMMLANNVQPCFTKVILSSREAPTTVFLSPAFWETNARLMMYEETDTITHQYIGLRLPELASKNNAPFILISTFELLSFRTPYVAVNWKGNILLISAAMNQQYNVAIAHPRISLYICQTMLRLIQSFNVDDFIQPRSHLAEIRLYAAESEELTRLMLLKLVHLMHIIGLDQSTIHFLTTHFTAVQHVVPHAWSAHIVATFPQPLIDLYATFVVPGRPDKKQLVATIENLANKLRTVNSDADVQTVYKQMPGPPFILSLVFRQILSNEASNSTEHFKGGPLVAQVMEKMQVKIQMAAVRLLLDYMTTEGSRTPMVALSGALSSMIWKYNLLPLDRVILVALLRPTENVQEAQLLLALVQSLLQNAEFASRINETLALLPPMYWQCSDYLDRLYRYHQKFAEPFYFNGSFDPSRAGVINHPRFPLYFSNVVLRTLPLVDVLVHRCLDLGSAGHRPLDAALDFLGPALSYHDRPVTVTWQTLFFYDTNLHDNLPLKVKLVQTFIGHKAQHYPPNFYFTPHYHTYMNTEGQLRRKMPDEYFSFLMDRLVTCMNGEAPLEFDWRFHEYPNAVTHLLYMSCVELMTIMGSAEDVVAGLLPTLTNTASSGSEGADMLQKRLNCLALCLSAMPGRFFAVLLHLLQQVLTCNLIQEGVPSDDVLDFLDSLPPAALDEEGGLLPAWLLHLVHAVALHNGVAHTLTLVDYLRSSLLSSISTVQQFLFLLKTICPLLPKLTTDSGRLAALTLDLFTALRRVTAAAPPTLKQIILICDLFFFIFDTNSLEVRKEKVAELVQSLPVQFHDRLMMLTQSQSCEKLALRQ</sequence>
<evidence type="ECO:0000256" key="2">
    <source>
        <dbReference type="ARBA" id="ARBA00010222"/>
    </source>
</evidence>
<keyword evidence="5" id="KW-0804">Transcription</keyword>
<dbReference type="STRING" id="947166.A0A1D1W6S1"/>
<evidence type="ECO:0000313" key="8">
    <source>
        <dbReference type="EMBL" id="GAV07134.1"/>
    </source>
</evidence>
<dbReference type="GO" id="GO:0016592">
    <property type="term" value="C:mediator complex"/>
    <property type="evidence" value="ECO:0007669"/>
    <property type="project" value="TreeGrafter"/>
</dbReference>
<dbReference type="GO" id="GO:0006357">
    <property type="term" value="P:regulation of transcription by RNA polymerase II"/>
    <property type="evidence" value="ECO:0007669"/>
    <property type="project" value="TreeGrafter"/>
</dbReference>
<dbReference type="PANTHER" id="PTHR12691">
    <property type="entry name" value="MEDIATOR OF RNA POLYMERASE II TRANSCRIPTION SUBUNIT 23"/>
    <property type="match status" value="1"/>
</dbReference>
<comment type="subcellular location">
    <subcellularLocation>
        <location evidence="1">Nucleus</location>
    </subcellularLocation>
</comment>
<keyword evidence="4" id="KW-0805">Transcription regulation</keyword>
<evidence type="ECO:0000256" key="6">
    <source>
        <dbReference type="ARBA" id="ARBA00023242"/>
    </source>
</evidence>
<dbReference type="GO" id="GO:0005667">
    <property type="term" value="C:transcription regulator complex"/>
    <property type="evidence" value="ECO:0007669"/>
    <property type="project" value="TreeGrafter"/>
</dbReference>
<dbReference type="Pfam" id="PF11573">
    <property type="entry name" value="Med23"/>
    <property type="match status" value="1"/>
</dbReference>
<comment type="similarity">
    <text evidence="2">Belongs to the Mediator complex subunit 23 family.</text>
</comment>
<dbReference type="EMBL" id="BDGG01000014">
    <property type="protein sequence ID" value="GAV07134.1"/>
    <property type="molecule type" value="Genomic_DNA"/>
</dbReference>
<evidence type="ECO:0000256" key="1">
    <source>
        <dbReference type="ARBA" id="ARBA00004123"/>
    </source>
</evidence>
<dbReference type="Proteomes" id="UP000186922">
    <property type="component" value="Unassembled WGS sequence"/>
</dbReference>
<name>A0A1D1W6S1_RAMVA</name>